<keyword evidence="1" id="KW-0812">Transmembrane</keyword>
<gene>
    <name evidence="2" type="ORF">LIPSTDRAFT_2071</name>
</gene>
<feature type="transmembrane region" description="Helical" evidence="1">
    <location>
        <begin position="245"/>
        <end position="267"/>
    </location>
</feature>
<dbReference type="OrthoDB" id="2896006at2759"/>
<keyword evidence="1" id="KW-0472">Membrane</keyword>
<feature type="transmembrane region" description="Helical" evidence="1">
    <location>
        <begin position="32"/>
        <end position="62"/>
    </location>
</feature>
<evidence type="ECO:0000313" key="2">
    <source>
        <dbReference type="EMBL" id="ODQ74064.1"/>
    </source>
</evidence>
<evidence type="ECO:0000313" key="3">
    <source>
        <dbReference type="Proteomes" id="UP000094385"/>
    </source>
</evidence>
<dbReference type="EMBL" id="KV454292">
    <property type="protein sequence ID" value="ODQ74064.1"/>
    <property type="molecule type" value="Genomic_DNA"/>
</dbReference>
<sequence>MLLSRAVHHTVTTCYSVLDNEDHQIDIPKGPAFALVSTIILCLIASILVQYVATVILTLAAVEDPHEGYSPLRNGSSQHLILEDDDDAGEAQLEANDSGRNRVYSGKDLFVTSSIRRTVAHLRHEAGPWSPFRGISAYLVMQIVSMLYTTFVVSVWPRIFQPFFYLILFLCLSPLSLVLTHIIITVPTQRTWFRRLRNTPFRLSKLTLPAVGVEYIVHQVAYFFPSLLIFDVAIPCITRSGWTKVFGTFVLVFGIALLLLLFVFLSLPATVVRIRVQAALLPEGEEPIIPCDSKAFGTVTTMRDAMYSLVNTFKTFSLSDRMRLFKLILKFYVIALTMTAIFVFLFTLELLWMVKESPDIGQYLKDTFSNGQ</sequence>
<feature type="transmembrane region" description="Helical" evidence="1">
    <location>
        <begin position="331"/>
        <end position="354"/>
    </location>
</feature>
<reference evidence="2 3" key="1">
    <citation type="journal article" date="2016" name="Proc. Natl. Acad. Sci. U.S.A.">
        <title>Comparative genomics of biotechnologically important yeasts.</title>
        <authorList>
            <person name="Riley R."/>
            <person name="Haridas S."/>
            <person name="Wolfe K.H."/>
            <person name="Lopes M.R."/>
            <person name="Hittinger C.T."/>
            <person name="Goeker M."/>
            <person name="Salamov A.A."/>
            <person name="Wisecaver J.H."/>
            <person name="Long T.M."/>
            <person name="Calvey C.H."/>
            <person name="Aerts A.L."/>
            <person name="Barry K.W."/>
            <person name="Choi C."/>
            <person name="Clum A."/>
            <person name="Coughlan A.Y."/>
            <person name="Deshpande S."/>
            <person name="Douglass A.P."/>
            <person name="Hanson S.J."/>
            <person name="Klenk H.-P."/>
            <person name="LaButti K.M."/>
            <person name="Lapidus A."/>
            <person name="Lindquist E.A."/>
            <person name="Lipzen A.M."/>
            <person name="Meier-Kolthoff J.P."/>
            <person name="Ohm R.A."/>
            <person name="Otillar R.P."/>
            <person name="Pangilinan J.L."/>
            <person name="Peng Y."/>
            <person name="Rokas A."/>
            <person name="Rosa C.A."/>
            <person name="Scheuner C."/>
            <person name="Sibirny A.A."/>
            <person name="Slot J.C."/>
            <person name="Stielow J.B."/>
            <person name="Sun H."/>
            <person name="Kurtzman C.P."/>
            <person name="Blackwell M."/>
            <person name="Grigoriev I.V."/>
            <person name="Jeffries T.W."/>
        </authorList>
    </citation>
    <scope>NUCLEOTIDE SEQUENCE [LARGE SCALE GENOMIC DNA]</scope>
    <source>
        <strain evidence="2 3">NRRL Y-11557</strain>
    </source>
</reference>
<proteinExistence type="predicted"/>
<feature type="transmembrane region" description="Helical" evidence="1">
    <location>
        <begin position="163"/>
        <end position="186"/>
    </location>
</feature>
<dbReference type="Proteomes" id="UP000094385">
    <property type="component" value="Unassembled WGS sequence"/>
</dbReference>
<name>A0A1E3Q998_LIPST</name>
<evidence type="ECO:0000256" key="1">
    <source>
        <dbReference type="SAM" id="Phobius"/>
    </source>
</evidence>
<feature type="transmembrane region" description="Helical" evidence="1">
    <location>
        <begin position="137"/>
        <end position="157"/>
    </location>
</feature>
<keyword evidence="3" id="KW-1185">Reference proteome</keyword>
<dbReference type="AlphaFoldDB" id="A0A1E3Q998"/>
<keyword evidence="1" id="KW-1133">Transmembrane helix</keyword>
<dbReference type="STRING" id="675824.A0A1E3Q998"/>
<organism evidence="2 3">
    <name type="scientific">Lipomyces starkeyi NRRL Y-11557</name>
    <dbReference type="NCBI Taxonomy" id="675824"/>
    <lineage>
        <taxon>Eukaryota</taxon>
        <taxon>Fungi</taxon>
        <taxon>Dikarya</taxon>
        <taxon>Ascomycota</taxon>
        <taxon>Saccharomycotina</taxon>
        <taxon>Lipomycetes</taxon>
        <taxon>Lipomycetales</taxon>
        <taxon>Lipomycetaceae</taxon>
        <taxon>Lipomyces</taxon>
    </lineage>
</organism>
<accession>A0A1E3Q998</accession>
<protein>
    <submittedName>
        <fullName evidence="2">Uncharacterized protein</fullName>
    </submittedName>
</protein>